<evidence type="ECO:0000313" key="2">
    <source>
        <dbReference type="Proteomes" id="UP000275846"/>
    </source>
</evidence>
<organism evidence="1 2">
    <name type="scientific">Schistocephalus solidus</name>
    <name type="common">Tapeworm</name>
    <dbReference type="NCBI Taxonomy" id="70667"/>
    <lineage>
        <taxon>Eukaryota</taxon>
        <taxon>Metazoa</taxon>
        <taxon>Spiralia</taxon>
        <taxon>Lophotrochozoa</taxon>
        <taxon>Platyhelminthes</taxon>
        <taxon>Cestoda</taxon>
        <taxon>Eucestoda</taxon>
        <taxon>Diphyllobothriidea</taxon>
        <taxon>Diphyllobothriidae</taxon>
        <taxon>Schistocephalus</taxon>
    </lineage>
</organism>
<proteinExistence type="predicted"/>
<name>A0A3P7CAH9_SCHSO</name>
<dbReference type="Proteomes" id="UP000275846">
    <property type="component" value="Unassembled WGS sequence"/>
</dbReference>
<dbReference type="AlphaFoldDB" id="A0A3P7CAH9"/>
<dbReference type="STRING" id="70667.A0A3P7CAH9"/>
<sequence>MREQLLQNGRNNLIMKSMQLQLLHQQLLVQGAMLPLSAASTSPASAAAAAAAAVASVSNPNAQCAAPSGSPVSSAAAPLTSALAASPAQNSLFEVPAIPLYAYVNQLVSPNPTLAAPKPLDPTAFVLQGSGVCPESHLPPDGTQPGLGAPRKRPAACFTEDASSPYGDRLEYAFAQPIFSSAATITNSSNNAGTNATDGNNRTVATSNNIANSTGLLTGPLNIFGMANYSGPSRLLSGCAGAAASVSPIICTPQSVLGVGLGPYLNAMAASSLNPMAAALNAAKAAAAAAAGPVSLASGSLPQLGLSGMISLPPTPAKRPALADAKSGLPMFQTDVPAVATVPMAATTAGLYALQTVSVPQSVSDPSQMAVDTTAAVMATTDQQTGGSIVKSAGQKADEESTQAAISFYPETCMLF</sequence>
<dbReference type="EMBL" id="UYSU01034855">
    <property type="protein sequence ID" value="VDL95179.1"/>
    <property type="molecule type" value="Genomic_DNA"/>
</dbReference>
<gene>
    <name evidence="1" type="ORF">SSLN_LOCUS8794</name>
</gene>
<accession>A0A3P7CAH9</accession>
<reference evidence="1 2" key="1">
    <citation type="submission" date="2018-11" db="EMBL/GenBank/DDBJ databases">
        <authorList>
            <consortium name="Pathogen Informatics"/>
        </authorList>
    </citation>
    <scope>NUCLEOTIDE SEQUENCE [LARGE SCALE GENOMIC DNA]</scope>
    <source>
        <strain evidence="1 2">NST_G2</strain>
    </source>
</reference>
<evidence type="ECO:0000313" key="1">
    <source>
        <dbReference type="EMBL" id="VDL95179.1"/>
    </source>
</evidence>
<protein>
    <submittedName>
        <fullName evidence="1">Uncharacterized protein</fullName>
    </submittedName>
</protein>
<keyword evidence="2" id="KW-1185">Reference proteome</keyword>